<evidence type="ECO:0000256" key="1">
    <source>
        <dbReference type="ARBA" id="ARBA00005964"/>
    </source>
</evidence>
<reference evidence="5 6" key="1">
    <citation type="submission" date="2018-05" db="EMBL/GenBank/DDBJ databases">
        <title>Complete Genome Sequence of Deinococcus sp. strain 17bor-2.</title>
        <authorList>
            <person name="Srinivasan S."/>
        </authorList>
    </citation>
    <scope>NUCLEOTIDE SEQUENCE [LARGE SCALE GENOMIC DNA]</scope>
    <source>
        <strain evidence="5 6">17bor-2</strain>
    </source>
</reference>
<dbReference type="PANTHER" id="PTHR43918:SF4">
    <property type="entry name" value="CARBOXYLIC ESTER HYDROLASE"/>
    <property type="match status" value="1"/>
</dbReference>
<dbReference type="AlphaFoldDB" id="A0A2Z3JFY9"/>
<organism evidence="5 6">
    <name type="scientific">Deinococcus irradiatisoli</name>
    <dbReference type="NCBI Taxonomy" id="2202254"/>
    <lineage>
        <taxon>Bacteria</taxon>
        <taxon>Thermotogati</taxon>
        <taxon>Deinococcota</taxon>
        <taxon>Deinococci</taxon>
        <taxon>Deinococcales</taxon>
        <taxon>Deinococcaceae</taxon>
        <taxon>Deinococcus</taxon>
    </lineage>
</organism>
<comment type="similarity">
    <text evidence="1 3">Belongs to the type-B carboxylesterase/lipase family.</text>
</comment>
<dbReference type="PANTHER" id="PTHR43918">
    <property type="entry name" value="ACETYLCHOLINESTERASE"/>
    <property type="match status" value="1"/>
</dbReference>
<name>A0A2Z3JFY9_9DEIO</name>
<evidence type="ECO:0000313" key="6">
    <source>
        <dbReference type="Proteomes" id="UP000245368"/>
    </source>
</evidence>
<dbReference type="InterPro" id="IPR050654">
    <property type="entry name" value="AChE-related_enzymes"/>
</dbReference>
<dbReference type="InterPro" id="IPR029058">
    <property type="entry name" value="AB_hydrolase_fold"/>
</dbReference>
<dbReference type="KEGG" id="dez:DKM44_13425"/>
<dbReference type="Proteomes" id="UP000245368">
    <property type="component" value="Chromosome"/>
</dbReference>
<feature type="signal peptide" evidence="3">
    <location>
        <begin position="1"/>
        <end position="22"/>
    </location>
</feature>
<dbReference type="InterPro" id="IPR002018">
    <property type="entry name" value="CarbesteraseB"/>
</dbReference>
<gene>
    <name evidence="5" type="ORF">DKM44_13425</name>
</gene>
<sequence length="533" mass="56050">MRRCTVVFFVLVAALFSSLASAQTPVTVQTDHGPVVGQQADSRSFLGIPYAAPPVGGLRWKAPQPAAPWTAPRDATRFGPVCPQTVIALFALPGETPGTLKGQEDCLTLNVYTPAEATPQSRLPVMAWIHGGSFVAGSSAGYSGAELARKYGVVVVTMNYRLGALGWLSLPALGAEAGGSSGNYGLQDQQAALRWVQTNIAAFGGDPAKVTVVGESAGGMSVCAHLASPQSAGLFRGAIIQSGLCTSPGNAVTLDQAQNRNTRYVSNLGCRATDLTCLRAVDPQKLLSTRVPGLRAASALVWSPLYESASLPLQLREAFSSGQFNQVPVLNGTTHDEGRLFVQVASPDGKPVSPVLYWGGAGLTVGLSNTSRTLARYPYKRYGTPALAFATLFTDAVFSCPALRVDRALSAHVPVYAFEFNDPQAATLIKSPSDLPGLGSHHSSSLVYAFQAPIAGLSDPALFTAAQRTLSDAFSGAWMAFVKTGNPNVTGTTWAPFSPDRGNVQAFTPTGVQPTLNFAADHQCDYWLSLDLQ</sequence>
<keyword evidence="2 3" id="KW-0378">Hydrolase</keyword>
<dbReference type="RefSeq" id="WP_109827833.1">
    <property type="nucleotide sequence ID" value="NZ_CP029494.1"/>
</dbReference>
<dbReference type="EMBL" id="CP029494">
    <property type="protein sequence ID" value="AWN24107.1"/>
    <property type="molecule type" value="Genomic_DNA"/>
</dbReference>
<feature type="domain" description="Carboxylesterase type B" evidence="4">
    <location>
        <begin position="27"/>
        <end position="527"/>
    </location>
</feature>
<dbReference type="PROSITE" id="PS00941">
    <property type="entry name" value="CARBOXYLESTERASE_B_2"/>
    <property type="match status" value="1"/>
</dbReference>
<dbReference type="Pfam" id="PF00135">
    <property type="entry name" value="COesterase"/>
    <property type="match status" value="1"/>
</dbReference>
<evidence type="ECO:0000259" key="4">
    <source>
        <dbReference type="Pfam" id="PF00135"/>
    </source>
</evidence>
<dbReference type="InterPro" id="IPR019819">
    <property type="entry name" value="Carboxylesterase_B_CS"/>
</dbReference>
<dbReference type="OrthoDB" id="9775851at2"/>
<dbReference type="SUPFAM" id="SSF53474">
    <property type="entry name" value="alpha/beta-Hydrolases"/>
    <property type="match status" value="1"/>
</dbReference>
<feature type="chain" id="PRO_5016192197" description="Carboxylic ester hydrolase" evidence="3">
    <location>
        <begin position="23"/>
        <end position="533"/>
    </location>
</feature>
<protein>
    <recommendedName>
        <fullName evidence="3">Carboxylic ester hydrolase</fullName>
        <ecNumber evidence="3">3.1.1.-</ecNumber>
    </recommendedName>
</protein>
<evidence type="ECO:0000256" key="2">
    <source>
        <dbReference type="ARBA" id="ARBA00022801"/>
    </source>
</evidence>
<dbReference type="GO" id="GO:0052689">
    <property type="term" value="F:carboxylic ester hydrolase activity"/>
    <property type="evidence" value="ECO:0007669"/>
    <property type="project" value="TreeGrafter"/>
</dbReference>
<keyword evidence="3" id="KW-0732">Signal</keyword>
<proteinExistence type="inferred from homology"/>
<dbReference type="Gene3D" id="3.40.50.1820">
    <property type="entry name" value="alpha/beta hydrolase"/>
    <property type="match status" value="1"/>
</dbReference>
<dbReference type="PROSITE" id="PS00122">
    <property type="entry name" value="CARBOXYLESTERASE_B_1"/>
    <property type="match status" value="1"/>
</dbReference>
<keyword evidence="6" id="KW-1185">Reference proteome</keyword>
<dbReference type="EC" id="3.1.1.-" evidence="3"/>
<evidence type="ECO:0000313" key="5">
    <source>
        <dbReference type="EMBL" id="AWN24107.1"/>
    </source>
</evidence>
<evidence type="ECO:0000256" key="3">
    <source>
        <dbReference type="RuleBase" id="RU361235"/>
    </source>
</evidence>
<accession>A0A2Z3JFY9</accession>
<dbReference type="InterPro" id="IPR019826">
    <property type="entry name" value="Carboxylesterase_B_AS"/>
</dbReference>